<comment type="subcellular location">
    <subcellularLocation>
        <location evidence="1">Cell membrane</location>
        <topology evidence="1">Lipid-anchor</topology>
        <orientation evidence="1">Cytoplasmic side</orientation>
    </subcellularLocation>
</comment>
<evidence type="ECO:0000256" key="1">
    <source>
        <dbReference type="ARBA" id="ARBA00004342"/>
    </source>
</evidence>
<dbReference type="GO" id="GO:0006357">
    <property type="term" value="P:regulation of transcription by RNA polymerase II"/>
    <property type="evidence" value="ECO:0007669"/>
    <property type="project" value="UniProtKB-ARBA"/>
</dbReference>
<feature type="region of interest" description="Disordered" evidence="15">
    <location>
        <begin position="563"/>
        <end position="587"/>
    </location>
</feature>
<dbReference type="FunFam" id="1.10.10.10:FF:001151">
    <property type="entry name" value="Interferon regulatory factor 8"/>
    <property type="match status" value="1"/>
</dbReference>
<dbReference type="InterPro" id="IPR000387">
    <property type="entry name" value="Tyr_Pase_dom"/>
</dbReference>
<dbReference type="SUPFAM" id="SSF52799">
    <property type="entry name" value="(Phosphotyrosine protein) phosphatases II"/>
    <property type="match status" value="1"/>
</dbReference>
<feature type="domain" description="IRF tryptophan pentad repeat" evidence="18">
    <location>
        <begin position="255"/>
        <end position="312"/>
    </location>
</feature>
<dbReference type="SMART" id="SM00348">
    <property type="entry name" value="IRF"/>
    <property type="match status" value="1"/>
</dbReference>
<dbReference type="InterPro" id="IPR008984">
    <property type="entry name" value="SMAD_FHA_dom_sf"/>
</dbReference>
<dbReference type="Pfam" id="PF00782">
    <property type="entry name" value="DSPc"/>
    <property type="match status" value="1"/>
</dbReference>
<keyword evidence="6" id="KW-0519">Myristate</keyword>
<dbReference type="GO" id="GO:0004725">
    <property type="term" value="F:protein tyrosine phosphatase activity"/>
    <property type="evidence" value="ECO:0007669"/>
    <property type="project" value="UniProtKB-EC"/>
</dbReference>
<keyword evidence="7" id="KW-0378">Hydrolase</keyword>
<dbReference type="SUPFAM" id="SSF49879">
    <property type="entry name" value="SMAD/FHA domain"/>
    <property type="match status" value="1"/>
</dbReference>
<dbReference type="PROSITE" id="PS50054">
    <property type="entry name" value="TYR_PHOSPHATASE_DUAL"/>
    <property type="match status" value="1"/>
</dbReference>
<feature type="region of interest" description="Disordered" evidence="15">
    <location>
        <begin position="36"/>
        <end position="67"/>
    </location>
</feature>
<dbReference type="PROSITE" id="PS51507">
    <property type="entry name" value="IRF_2"/>
    <property type="match status" value="1"/>
</dbReference>
<dbReference type="InterPro" id="IPR020422">
    <property type="entry name" value="TYR_PHOSPHATASE_DUAL_dom"/>
</dbReference>
<dbReference type="EC" id="3.1.3.16" evidence="4"/>
<keyword evidence="5" id="KW-1003">Cell membrane</keyword>
<comment type="catalytic activity">
    <reaction evidence="11">
        <text>O-phospho-L-seryl-[protein] + H2O = L-seryl-[protein] + phosphate</text>
        <dbReference type="Rhea" id="RHEA:20629"/>
        <dbReference type="Rhea" id="RHEA-COMP:9863"/>
        <dbReference type="Rhea" id="RHEA-COMP:11604"/>
        <dbReference type="ChEBI" id="CHEBI:15377"/>
        <dbReference type="ChEBI" id="CHEBI:29999"/>
        <dbReference type="ChEBI" id="CHEBI:43474"/>
        <dbReference type="ChEBI" id="CHEBI:83421"/>
        <dbReference type="EC" id="3.1.3.16"/>
    </reaction>
</comment>
<dbReference type="GO" id="GO:0007165">
    <property type="term" value="P:signal transduction"/>
    <property type="evidence" value="ECO:0007669"/>
    <property type="project" value="TreeGrafter"/>
</dbReference>
<proteinExistence type="inferred from homology"/>
<dbReference type="Pfam" id="PF00605">
    <property type="entry name" value="IRF"/>
    <property type="match status" value="1"/>
</dbReference>
<dbReference type="GeneTree" id="ENSGT00940000162011"/>
<feature type="domain" description="Tyrosine-protein phosphatase" evidence="16">
    <location>
        <begin position="95"/>
        <end position="235"/>
    </location>
</feature>
<dbReference type="SMART" id="SM00195">
    <property type="entry name" value="DSPc"/>
    <property type="match status" value="1"/>
</dbReference>
<feature type="region of interest" description="Disordered" evidence="15">
    <location>
        <begin position="330"/>
        <end position="406"/>
    </location>
</feature>
<dbReference type="GO" id="GO:0000976">
    <property type="term" value="F:transcription cis-regulatory region binding"/>
    <property type="evidence" value="ECO:0007669"/>
    <property type="project" value="InterPro"/>
</dbReference>
<evidence type="ECO:0000256" key="12">
    <source>
        <dbReference type="ARBA" id="ARBA00048336"/>
    </source>
</evidence>
<keyword evidence="9" id="KW-0472">Membrane</keyword>
<feature type="domain" description="Tyrosine specific protein phosphatases" evidence="17">
    <location>
        <begin position="156"/>
        <end position="214"/>
    </location>
</feature>
<dbReference type="InterPro" id="IPR000340">
    <property type="entry name" value="Dual-sp_phosphatase_cat-dom"/>
</dbReference>
<evidence type="ECO:0000256" key="2">
    <source>
        <dbReference type="ARBA" id="ARBA00008601"/>
    </source>
</evidence>
<evidence type="ECO:0000259" key="16">
    <source>
        <dbReference type="PROSITE" id="PS50054"/>
    </source>
</evidence>
<comment type="similarity">
    <text evidence="2">Belongs to the protein-tyrosine phosphatase family. Non-receptor class dual specificity subfamily.</text>
</comment>
<dbReference type="InterPro" id="IPR001346">
    <property type="entry name" value="Interferon_reg_fact_DNA-bd_dom"/>
</dbReference>
<reference evidence="19" key="3">
    <citation type="submission" date="2025-09" db="UniProtKB">
        <authorList>
            <consortium name="Ensembl"/>
        </authorList>
    </citation>
    <scope>IDENTIFICATION</scope>
</reference>
<dbReference type="FunFam" id="3.90.190.10:FF:000052">
    <property type="entry name" value="Dual specificity phosphatase 15"/>
    <property type="match status" value="1"/>
</dbReference>
<sequence>MTEGVGGACGGGGGGSGSGSGGFTIVSLAGRGSAGGGGGGGRAGLGGAAGTPGPLLPARLQAPGLGHQGSCDPSALRAASWGCARTPAPGIMGNGMTKVLPGLYLGNFIDAKDPDQLGRNKITHIISIHESPQPLLQDITYLRIPVADTPEVPIKKHFKECINFIHCCRLSGGNCLVHCFAGISRSTTIVTAYVMTVTGLGWRDVLEAIKATRPIANPNPGFRQQLEEFGWGNSGKLRRQLEERFGESPFRDEEEAWAIYKGKHVEGIDKDDPSTWKTRLRCALNKSADFCEVHARSQLDISNPYKVYRIVSDGTDGPVTRACAPPEEKGILQSQAEPPGEATELACRTDQDGSELATEDKDKQQPRGLAQQGSLPPTTLLPGPLADHRYQAQDPAHPSSPSPPEDFSNPDCWLHVRLFYGAELVREATARTAEGCRLSPRAAAAAAERACWGRRGAWRRFASRSRRPAPACCNACCRTWSAACCCGWRPRAYSPSACARAACTGAARSPRTARGPTNWSASAPASCSTRAASSLNCAPTCRMVTQSPSTRSVCALVRSTQGPRTSLRSDSSWPMWSQSSPGSSSCI</sequence>
<evidence type="ECO:0000256" key="15">
    <source>
        <dbReference type="SAM" id="MobiDB-lite"/>
    </source>
</evidence>
<dbReference type="Gene3D" id="1.10.10.10">
    <property type="entry name" value="Winged helix-like DNA-binding domain superfamily/Winged helix DNA-binding domain"/>
    <property type="match status" value="1"/>
</dbReference>
<evidence type="ECO:0000256" key="13">
    <source>
        <dbReference type="ARBA" id="ARBA00051722"/>
    </source>
</evidence>
<dbReference type="GO" id="GO:0005829">
    <property type="term" value="C:cytosol"/>
    <property type="evidence" value="ECO:0007669"/>
    <property type="project" value="TreeGrafter"/>
</dbReference>
<dbReference type="Ensembl" id="ENSEAST00005057444.1">
    <property type="protein sequence ID" value="ENSEASP00005043737.1"/>
    <property type="gene ID" value="ENSEASG00005003687.2"/>
</dbReference>
<evidence type="ECO:0000259" key="17">
    <source>
        <dbReference type="PROSITE" id="PS50056"/>
    </source>
</evidence>
<dbReference type="InterPro" id="IPR017855">
    <property type="entry name" value="SMAD-like_dom_sf"/>
</dbReference>
<dbReference type="GO" id="GO:0004722">
    <property type="term" value="F:protein serine/threonine phosphatase activity"/>
    <property type="evidence" value="ECO:0007669"/>
    <property type="project" value="UniProtKB-EC"/>
</dbReference>
<dbReference type="InterPro" id="IPR036388">
    <property type="entry name" value="WH-like_DNA-bd_sf"/>
</dbReference>
<evidence type="ECO:0000313" key="19">
    <source>
        <dbReference type="Ensembl" id="ENSEASP00005043737.1"/>
    </source>
</evidence>
<evidence type="ECO:0000256" key="11">
    <source>
        <dbReference type="ARBA" id="ARBA00047761"/>
    </source>
</evidence>
<evidence type="ECO:0000259" key="18">
    <source>
        <dbReference type="PROSITE" id="PS51507"/>
    </source>
</evidence>
<feature type="compositionally biased region" description="Low complexity" evidence="15">
    <location>
        <begin position="51"/>
        <end position="60"/>
    </location>
</feature>
<dbReference type="Gene3D" id="2.60.200.10">
    <property type="match status" value="1"/>
</dbReference>
<keyword evidence="10" id="KW-0449">Lipoprotein</keyword>
<feature type="compositionally biased region" description="Gly residues" evidence="15">
    <location>
        <begin position="36"/>
        <end position="50"/>
    </location>
</feature>
<evidence type="ECO:0000313" key="20">
    <source>
        <dbReference type="Proteomes" id="UP000694387"/>
    </source>
</evidence>
<feature type="compositionally biased region" description="Low complexity" evidence="15">
    <location>
        <begin position="569"/>
        <end position="587"/>
    </location>
</feature>
<protein>
    <recommendedName>
        <fullName evidence="14">Dual specificity protein phosphatase 15</fullName>
        <ecNumber evidence="4">3.1.3.16</ecNumber>
        <ecNumber evidence="3">3.1.3.48</ecNumber>
    </recommendedName>
</protein>
<dbReference type="InterPro" id="IPR016130">
    <property type="entry name" value="Tyr_Pase_AS"/>
</dbReference>
<evidence type="ECO:0000256" key="3">
    <source>
        <dbReference type="ARBA" id="ARBA00013064"/>
    </source>
</evidence>
<organism evidence="19 20">
    <name type="scientific">Equus asinus</name>
    <name type="common">Donkey</name>
    <name type="synonym">Equus africanus asinus</name>
    <dbReference type="NCBI Taxonomy" id="9793"/>
    <lineage>
        <taxon>Eukaryota</taxon>
        <taxon>Metazoa</taxon>
        <taxon>Chordata</taxon>
        <taxon>Craniata</taxon>
        <taxon>Vertebrata</taxon>
        <taxon>Euteleostomi</taxon>
        <taxon>Mammalia</taxon>
        <taxon>Eutheria</taxon>
        <taxon>Laurasiatheria</taxon>
        <taxon>Perissodactyla</taxon>
        <taxon>Equidae</taxon>
        <taxon>Equus</taxon>
    </lineage>
</organism>
<dbReference type="Gene3D" id="3.90.190.10">
    <property type="entry name" value="Protein tyrosine phosphatase superfamily"/>
    <property type="match status" value="1"/>
</dbReference>
<dbReference type="PANTHER" id="PTHR45948:SF4">
    <property type="entry name" value="DUAL SPECIFICITY PROTEIN PHOSPHATASE 15"/>
    <property type="match status" value="1"/>
</dbReference>
<comment type="catalytic activity">
    <reaction evidence="12">
        <text>O-phospho-L-threonyl-[protein] + H2O = L-threonyl-[protein] + phosphate</text>
        <dbReference type="Rhea" id="RHEA:47004"/>
        <dbReference type="Rhea" id="RHEA-COMP:11060"/>
        <dbReference type="Rhea" id="RHEA-COMP:11605"/>
        <dbReference type="ChEBI" id="CHEBI:15377"/>
        <dbReference type="ChEBI" id="CHEBI:30013"/>
        <dbReference type="ChEBI" id="CHEBI:43474"/>
        <dbReference type="ChEBI" id="CHEBI:61977"/>
        <dbReference type="EC" id="3.1.3.16"/>
    </reaction>
</comment>
<comment type="catalytic activity">
    <reaction evidence="13">
        <text>O-phospho-L-tyrosyl-[protein] + H2O = L-tyrosyl-[protein] + phosphate</text>
        <dbReference type="Rhea" id="RHEA:10684"/>
        <dbReference type="Rhea" id="RHEA-COMP:10136"/>
        <dbReference type="Rhea" id="RHEA-COMP:20101"/>
        <dbReference type="ChEBI" id="CHEBI:15377"/>
        <dbReference type="ChEBI" id="CHEBI:43474"/>
        <dbReference type="ChEBI" id="CHEBI:46858"/>
        <dbReference type="ChEBI" id="CHEBI:61978"/>
        <dbReference type="EC" id="3.1.3.48"/>
    </reaction>
</comment>
<dbReference type="GO" id="GO:0045893">
    <property type="term" value="P:positive regulation of DNA-templated transcription"/>
    <property type="evidence" value="ECO:0007669"/>
    <property type="project" value="UniProtKB-ARBA"/>
</dbReference>
<accession>A0A9L0J133</accession>
<evidence type="ECO:0000256" key="9">
    <source>
        <dbReference type="ARBA" id="ARBA00023136"/>
    </source>
</evidence>
<reference evidence="19 20" key="1">
    <citation type="journal article" date="2020" name="Nat. Commun.">
        <title>Donkey genomes provide new insights into domestication and selection for coat color.</title>
        <authorList>
            <person name="Wang"/>
            <person name="C."/>
            <person name="Li"/>
            <person name="H."/>
            <person name="Guo"/>
            <person name="Y."/>
            <person name="Huang"/>
            <person name="J."/>
            <person name="Sun"/>
            <person name="Y."/>
            <person name="Min"/>
            <person name="J."/>
            <person name="Wang"/>
            <person name="J."/>
            <person name="Fang"/>
            <person name="X."/>
            <person name="Zhao"/>
            <person name="Z."/>
            <person name="Wang"/>
            <person name="S."/>
            <person name="Zhang"/>
            <person name="Y."/>
            <person name="Liu"/>
            <person name="Q."/>
            <person name="Jiang"/>
            <person name="Q."/>
            <person name="Wang"/>
            <person name="X."/>
            <person name="Guo"/>
            <person name="Y."/>
            <person name="Yang"/>
            <person name="C."/>
            <person name="Wang"/>
            <person name="Y."/>
            <person name="Tian"/>
            <person name="F."/>
            <person name="Zhuang"/>
            <person name="G."/>
            <person name="Fan"/>
            <person name="Y."/>
            <person name="Gao"/>
            <person name="Q."/>
            <person name="Li"/>
            <person name="Y."/>
            <person name="Ju"/>
            <person name="Z."/>
            <person name="Li"/>
            <person name="J."/>
            <person name="Li"/>
            <person name="R."/>
            <person name="Hou"/>
            <person name="M."/>
            <person name="Yang"/>
            <person name="G."/>
            <person name="Liu"/>
            <person name="G."/>
            <person name="Liu"/>
            <person name="W."/>
            <person name="Guo"/>
            <person name="J."/>
            <person name="Pan"/>
            <person name="S."/>
            <person name="Fan"/>
            <person name="G."/>
            <person name="Zhang"/>
            <person name="W."/>
            <person name="Zhang"/>
            <person name="R."/>
            <person name="Yu"/>
            <person name="J."/>
            <person name="Zhang"/>
            <person name="X."/>
            <person name="Yin"/>
            <person name="Q."/>
            <person name="Ji"/>
            <person name="C."/>
            <person name="Jin"/>
            <person name="Y."/>
            <person name="Yue"/>
            <person name="G."/>
            <person name="Liu"/>
            <person name="M."/>
            <person name="Xu"/>
            <person name="J."/>
            <person name="Liu"/>
            <person name="S."/>
            <person name="Jordana"/>
            <person name="J."/>
            <person name="Noce"/>
            <person name="A."/>
            <person name="Amills"/>
            <person name="M."/>
            <person name="Wu"/>
            <person name="D.D."/>
            <person name="Li"/>
            <person name="S."/>
            <person name="Zhou"/>
            <person name="X. and Zhong"/>
            <person name="J."/>
        </authorList>
    </citation>
    <scope>NUCLEOTIDE SEQUENCE [LARGE SCALE GENOMIC DNA]</scope>
</reference>
<dbReference type="CDD" id="cd14582">
    <property type="entry name" value="DSP_DUSP15"/>
    <property type="match status" value="1"/>
</dbReference>
<dbReference type="PRINTS" id="PR01908">
    <property type="entry name" value="ADSPHPHTASE"/>
</dbReference>
<dbReference type="PROSITE" id="PS50056">
    <property type="entry name" value="TYR_PHOSPHATASE_2"/>
    <property type="match status" value="1"/>
</dbReference>
<dbReference type="EC" id="3.1.3.48" evidence="3"/>
<evidence type="ECO:0000256" key="7">
    <source>
        <dbReference type="ARBA" id="ARBA00022801"/>
    </source>
</evidence>
<dbReference type="AlphaFoldDB" id="A0A9L0J133"/>
<keyword evidence="20" id="KW-1185">Reference proteome</keyword>
<dbReference type="Proteomes" id="UP000694387">
    <property type="component" value="Chromosome 15"/>
</dbReference>
<dbReference type="PROSITE" id="PS00383">
    <property type="entry name" value="TYR_PHOSPHATASE_1"/>
    <property type="match status" value="1"/>
</dbReference>
<reference evidence="19" key="2">
    <citation type="submission" date="2025-08" db="UniProtKB">
        <authorList>
            <consortium name="Ensembl"/>
        </authorList>
    </citation>
    <scope>IDENTIFICATION</scope>
</reference>
<keyword evidence="8" id="KW-0904">Protein phosphatase</keyword>
<dbReference type="PANTHER" id="PTHR45948">
    <property type="entry name" value="DUAL SPECIFICITY PROTEIN PHOSPHATASE DDB_G0269404-RELATED"/>
    <property type="match status" value="1"/>
</dbReference>
<evidence type="ECO:0000256" key="5">
    <source>
        <dbReference type="ARBA" id="ARBA00022475"/>
    </source>
</evidence>
<evidence type="ECO:0000256" key="10">
    <source>
        <dbReference type="ARBA" id="ARBA00023288"/>
    </source>
</evidence>
<dbReference type="InterPro" id="IPR036390">
    <property type="entry name" value="WH_DNA-bd_sf"/>
</dbReference>
<evidence type="ECO:0000256" key="6">
    <source>
        <dbReference type="ARBA" id="ARBA00022707"/>
    </source>
</evidence>
<name>A0A9L0J133_EQUAS</name>
<evidence type="ECO:0000256" key="14">
    <source>
        <dbReference type="ARBA" id="ARBA00068799"/>
    </source>
</evidence>
<evidence type="ECO:0000256" key="8">
    <source>
        <dbReference type="ARBA" id="ARBA00022912"/>
    </source>
</evidence>
<evidence type="ECO:0000256" key="4">
    <source>
        <dbReference type="ARBA" id="ARBA00013081"/>
    </source>
</evidence>
<dbReference type="GO" id="GO:0005886">
    <property type="term" value="C:plasma membrane"/>
    <property type="evidence" value="ECO:0007669"/>
    <property type="project" value="UniProtKB-SubCell"/>
</dbReference>
<dbReference type="SUPFAM" id="SSF46785">
    <property type="entry name" value="Winged helix' DNA-binding domain"/>
    <property type="match status" value="1"/>
</dbReference>
<dbReference type="InterPro" id="IPR029021">
    <property type="entry name" value="Prot-tyrosine_phosphatase-like"/>
</dbReference>
<feature type="compositionally biased region" description="Low complexity" evidence="15">
    <location>
        <begin position="375"/>
        <end position="385"/>
    </location>
</feature>